<name>A0A2T6B4C4_9RHOB</name>
<evidence type="ECO:0008006" key="5">
    <source>
        <dbReference type="Google" id="ProtNLM"/>
    </source>
</evidence>
<accession>A0A2T6B4C4</accession>
<reference evidence="3 4" key="1">
    <citation type="submission" date="2018-04" db="EMBL/GenBank/DDBJ databases">
        <title>Genomic Encyclopedia of Archaeal and Bacterial Type Strains, Phase II (KMG-II): from individual species to whole genera.</title>
        <authorList>
            <person name="Goeker M."/>
        </authorList>
    </citation>
    <scope>NUCLEOTIDE SEQUENCE [LARGE SCALE GENOMIC DNA]</scope>
    <source>
        <strain evidence="3 4">DSM 21823</strain>
    </source>
</reference>
<evidence type="ECO:0000313" key="3">
    <source>
        <dbReference type="EMBL" id="PTX50928.1"/>
    </source>
</evidence>
<feature type="region of interest" description="Disordered" evidence="1">
    <location>
        <begin position="179"/>
        <end position="201"/>
    </location>
</feature>
<dbReference type="PROSITE" id="PS51257">
    <property type="entry name" value="PROKAR_LIPOPROTEIN"/>
    <property type="match status" value="1"/>
</dbReference>
<protein>
    <recommendedName>
        <fullName evidence="5">DUF3313 domain-containing protein</fullName>
    </recommendedName>
</protein>
<dbReference type="Proteomes" id="UP000244224">
    <property type="component" value="Unassembled WGS sequence"/>
</dbReference>
<evidence type="ECO:0000256" key="1">
    <source>
        <dbReference type="SAM" id="MobiDB-lite"/>
    </source>
</evidence>
<sequence>MSRPARRLALPLMLLLTAACAKNDLSDPPADLGDFVLGHNIVVADKMQKVPISREATVEEWEAAMKKAVDDRFGRYEGKRIYNIGISVDAYALAPPGVPVVLSPKSVLAITANVWDDAKQKKLNAEGKKMTIFENLDGDSVVGSGLTKTREQQMAALSFNAARAVEKWFLDNPEWFDLPAKGKKPKTGDAAAAEDTGAEGK</sequence>
<dbReference type="EMBL" id="QBKP01000004">
    <property type="protein sequence ID" value="PTX50928.1"/>
    <property type="molecule type" value="Genomic_DNA"/>
</dbReference>
<feature type="chain" id="PRO_5015551402" description="DUF3313 domain-containing protein" evidence="2">
    <location>
        <begin position="22"/>
        <end position="201"/>
    </location>
</feature>
<dbReference type="OrthoDB" id="7834608at2"/>
<evidence type="ECO:0000256" key="2">
    <source>
        <dbReference type="SAM" id="SignalP"/>
    </source>
</evidence>
<feature type="signal peptide" evidence="2">
    <location>
        <begin position="1"/>
        <end position="21"/>
    </location>
</feature>
<keyword evidence="4" id="KW-1185">Reference proteome</keyword>
<comment type="caution">
    <text evidence="3">The sequence shown here is derived from an EMBL/GenBank/DDBJ whole genome shotgun (WGS) entry which is preliminary data.</text>
</comment>
<organism evidence="3 4">
    <name type="scientific">Gemmobacter caeni</name>
    <dbReference type="NCBI Taxonomy" id="589035"/>
    <lineage>
        <taxon>Bacteria</taxon>
        <taxon>Pseudomonadati</taxon>
        <taxon>Pseudomonadota</taxon>
        <taxon>Alphaproteobacteria</taxon>
        <taxon>Rhodobacterales</taxon>
        <taxon>Paracoccaceae</taxon>
        <taxon>Gemmobacter</taxon>
    </lineage>
</organism>
<proteinExistence type="predicted"/>
<keyword evidence="2" id="KW-0732">Signal</keyword>
<dbReference type="RefSeq" id="WP_108128394.1">
    <property type="nucleotide sequence ID" value="NZ_QBKP01000004.1"/>
</dbReference>
<evidence type="ECO:0000313" key="4">
    <source>
        <dbReference type="Proteomes" id="UP000244224"/>
    </source>
</evidence>
<dbReference type="AlphaFoldDB" id="A0A2T6B4C4"/>
<gene>
    <name evidence="3" type="ORF">C8N34_10444</name>
</gene>